<proteinExistence type="predicted"/>
<evidence type="ECO:0000256" key="2">
    <source>
        <dbReference type="SAM" id="SignalP"/>
    </source>
</evidence>
<organism evidence="3 4">
    <name type="scientific">Escherichia coli TA447</name>
    <dbReference type="NCBI Taxonomy" id="656447"/>
    <lineage>
        <taxon>Bacteria</taxon>
        <taxon>Pseudomonadati</taxon>
        <taxon>Pseudomonadota</taxon>
        <taxon>Gammaproteobacteria</taxon>
        <taxon>Enterobacterales</taxon>
        <taxon>Enterobacteriaceae</taxon>
        <taxon>Escherichia</taxon>
    </lineage>
</organism>
<comment type="caution">
    <text evidence="3">The sequence shown here is derived from an EMBL/GenBank/DDBJ whole genome shotgun (WGS) entry which is preliminary data.</text>
</comment>
<keyword evidence="2" id="KW-0732">Signal</keyword>
<dbReference type="RefSeq" id="WP_085453188.1">
    <property type="nucleotide sequence ID" value="NZ_ADIZ01000031.1"/>
</dbReference>
<evidence type="ECO:0000313" key="4">
    <source>
        <dbReference type="Proteomes" id="UP000193942"/>
    </source>
</evidence>
<protein>
    <recommendedName>
        <fullName evidence="5">Lipoprotein</fullName>
    </recommendedName>
</protein>
<dbReference type="AlphaFoldDB" id="A0A1X3IWZ4"/>
<evidence type="ECO:0000313" key="3">
    <source>
        <dbReference type="EMBL" id="OSK92658.1"/>
    </source>
</evidence>
<accession>A0A1X3IWZ4</accession>
<name>A0A1X3IWZ4_ECOLX</name>
<reference evidence="3 4" key="1">
    <citation type="submission" date="2010-04" db="EMBL/GenBank/DDBJ databases">
        <title>The Genome Sequence of Escherichia coli TA447.</title>
        <authorList>
            <consortium name="The Broad Institute Genome Sequencing Platform"/>
            <consortium name="The Broad Institute Genome Sequencing Center for Infectious Disease"/>
            <person name="Feldgarden M."/>
            <person name="Gordon D.M."/>
            <person name="Johnson J.R."/>
            <person name="Johnston B.D."/>
            <person name="Young S."/>
            <person name="Zeng Q."/>
            <person name="Koehrsen M."/>
            <person name="Alvarado L."/>
            <person name="Berlin A.M."/>
            <person name="Borenstein D."/>
            <person name="Chapman S.B."/>
            <person name="Chen Z."/>
            <person name="Engels R."/>
            <person name="Freedman E."/>
            <person name="Gellesch M."/>
            <person name="Goldberg J."/>
            <person name="Griggs A."/>
            <person name="Gujja S."/>
            <person name="Heilman E.R."/>
            <person name="Heiman D.I."/>
            <person name="Hepburn T.A."/>
            <person name="Howarth C."/>
            <person name="Jen D."/>
            <person name="Larson L."/>
            <person name="Mehta T."/>
            <person name="Park D."/>
            <person name="Pearson M."/>
            <person name="Richards J."/>
            <person name="Roberts A."/>
            <person name="Saif S."/>
            <person name="Shea T.D."/>
            <person name="Shenoy N."/>
            <person name="Sisk P."/>
            <person name="Stolte C."/>
            <person name="Sykes S.N."/>
            <person name="Walk T."/>
            <person name="White J."/>
            <person name="Yandava C."/>
            <person name="Haas B."/>
            <person name="Henn M.R."/>
            <person name="Nusbaum C."/>
            <person name="Birren B."/>
        </authorList>
    </citation>
    <scope>NUCLEOTIDE SEQUENCE [LARGE SCALE GENOMIC DNA]</scope>
    <source>
        <strain evidence="3 4">TA447</strain>
    </source>
</reference>
<feature type="chain" id="PRO_5013253619" description="Lipoprotein" evidence="2">
    <location>
        <begin position="21"/>
        <end position="187"/>
    </location>
</feature>
<evidence type="ECO:0000256" key="1">
    <source>
        <dbReference type="SAM" id="MobiDB-lite"/>
    </source>
</evidence>
<dbReference type="PROSITE" id="PS51257">
    <property type="entry name" value="PROKAR_LIPOPROTEIN"/>
    <property type="match status" value="1"/>
</dbReference>
<dbReference type="Proteomes" id="UP000193942">
    <property type="component" value="Unassembled WGS sequence"/>
</dbReference>
<feature type="compositionally biased region" description="Polar residues" evidence="1">
    <location>
        <begin position="58"/>
        <end position="71"/>
    </location>
</feature>
<dbReference type="EMBL" id="ADIZ01000031">
    <property type="protein sequence ID" value="OSK92658.1"/>
    <property type="molecule type" value="Genomic_DNA"/>
</dbReference>
<gene>
    <name evidence="3" type="ORF">ECXG_01169</name>
</gene>
<sequence>MLSKKLLLVCVSCLTLSACSVDEIAAVNKQISDGAFALTGALRGNSSSADSNGMPVLSQAQKPATKSRTQEYSVPVDVDTAAARLKRYYEFISFDEIEAIRKKNTSGEWAASAILEQNPVWEVMPGSYYKMGQNWDDYDHLTIEVEKNGTGSKLYITFKSPSDKRLNSESLRKLMSNIKDVAEGKIR</sequence>
<feature type="signal peptide" evidence="2">
    <location>
        <begin position="1"/>
        <end position="20"/>
    </location>
</feature>
<evidence type="ECO:0008006" key="5">
    <source>
        <dbReference type="Google" id="ProtNLM"/>
    </source>
</evidence>
<feature type="region of interest" description="Disordered" evidence="1">
    <location>
        <begin position="46"/>
        <end position="71"/>
    </location>
</feature>